<evidence type="ECO:0000256" key="6">
    <source>
        <dbReference type="PROSITE-ProRule" id="PRU01016"/>
    </source>
</evidence>
<dbReference type="Gene3D" id="3.90.120.10">
    <property type="entry name" value="DNA Methylase, subunit A, domain 2"/>
    <property type="match status" value="1"/>
</dbReference>
<dbReference type="Pfam" id="PF00145">
    <property type="entry name" value="DNA_methylase"/>
    <property type="match status" value="2"/>
</dbReference>
<comment type="similarity">
    <text evidence="6 7">Belongs to the class I-like SAM-binding methyltransferase superfamily. C5-methyltransferase family.</text>
</comment>
<dbReference type="InterPro" id="IPR050390">
    <property type="entry name" value="C5-Methyltransferase"/>
</dbReference>
<evidence type="ECO:0000256" key="3">
    <source>
        <dbReference type="ARBA" id="ARBA00022691"/>
    </source>
</evidence>
<dbReference type="PANTHER" id="PTHR10629">
    <property type="entry name" value="CYTOSINE-SPECIFIC METHYLTRANSFERASE"/>
    <property type="match status" value="1"/>
</dbReference>
<evidence type="ECO:0000256" key="5">
    <source>
        <dbReference type="ARBA" id="ARBA00047422"/>
    </source>
</evidence>
<keyword evidence="4" id="KW-0680">Restriction system</keyword>
<dbReference type="InterPro" id="IPR029063">
    <property type="entry name" value="SAM-dependent_MTases_sf"/>
</dbReference>
<dbReference type="EMBL" id="QQWG01000008">
    <property type="protein sequence ID" value="RRG21559.1"/>
    <property type="molecule type" value="Genomic_DNA"/>
</dbReference>
<dbReference type="SUPFAM" id="SSF53335">
    <property type="entry name" value="S-adenosyl-L-methionine-dependent methyltransferases"/>
    <property type="match status" value="1"/>
</dbReference>
<reference evidence="9 10" key="1">
    <citation type="submission" date="2018-07" db="EMBL/GenBank/DDBJ databases">
        <title>Draft genome sequence of Ancylomarina sp. M1P.</title>
        <authorList>
            <person name="Yadav S."/>
            <person name="Villanueva L."/>
            <person name="Damste J.S.S."/>
        </authorList>
    </citation>
    <scope>NUCLEOTIDE SEQUENCE [LARGE SCALE GENOMIC DNA]</scope>
    <source>
        <strain evidence="9 10">M1P</strain>
    </source>
</reference>
<dbReference type="GO" id="GO:0032259">
    <property type="term" value="P:methylation"/>
    <property type="evidence" value="ECO:0007669"/>
    <property type="project" value="UniProtKB-KW"/>
</dbReference>
<evidence type="ECO:0000256" key="4">
    <source>
        <dbReference type="ARBA" id="ARBA00022747"/>
    </source>
</evidence>
<dbReference type="OrthoDB" id="32195at2"/>
<evidence type="ECO:0000256" key="1">
    <source>
        <dbReference type="ARBA" id="ARBA00022603"/>
    </source>
</evidence>
<evidence type="ECO:0000313" key="9">
    <source>
        <dbReference type="EMBL" id="RRG21559.1"/>
    </source>
</evidence>
<name>A0A425Y147_9BACT</name>
<dbReference type="EC" id="2.1.1.37" evidence="8"/>
<dbReference type="Proteomes" id="UP000285794">
    <property type="component" value="Unassembled WGS sequence"/>
</dbReference>
<dbReference type="InterPro" id="IPR018117">
    <property type="entry name" value="C5_DNA_meth_AS"/>
</dbReference>
<gene>
    <name evidence="9" type="ORF">DWB61_09775</name>
</gene>
<feature type="active site" evidence="6">
    <location>
        <position position="141"/>
    </location>
</feature>
<dbReference type="Gene3D" id="3.40.50.150">
    <property type="entry name" value="Vaccinia Virus protein VP39"/>
    <property type="match status" value="1"/>
</dbReference>
<dbReference type="PRINTS" id="PR00105">
    <property type="entry name" value="C5METTRFRASE"/>
</dbReference>
<dbReference type="InterPro" id="IPR001525">
    <property type="entry name" value="C5_MeTfrase"/>
</dbReference>
<sequence length="528" mass="60629">MVDSRKHIELFAGCGGMALGMEAAKFKLFFANELSPMAGETFAYNILGENLQEALENKKSAKNVKWVSSKYDATDLVNRLRENPLDSINRDYTDLKDFENFKEKLIIGDINELLEFFNNNQEVVSQIQKKNIDLLSGGPPCQGFSLAGLRKKDDYKNKLPMSFVKMAALIQPKVILLENVKGITSPFTENGKKHYAWLEVSKAFALNGFVPVCMMLNSKYFGVPQNRPRFILFAFRRDIFDKLLLEESLNEILNISEGFYNKVVASEKELEKITIKDFKYYNIEDESEYFNGNVLPEIITEKGEFISASSAIDDISNPSKKYKFKNIKADYSLKLAEHFINKDYLENGLLKNHEERNHGKLVKERFKIYQAISNLNNGLQVNAYRLITNKVINAEDEEEVLNALKQFKFGIKGEIRFKSNKELRAYISERSTRKHSQRALQIKEPAPAQLTIPDDVCHYKETRTLTVREMARFQSFPDWFVFRSKVTTGGNMRRFEVPQYTQVGNAVPPLLAEVLGKTISKLLDKIDE</sequence>
<dbReference type="InterPro" id="IPR031303">
    <property type="entry name" value="C5_meth_CS"/>
</dbReference>
<dbReference type="PROSITE" id="PS00095">
    <property type="entry name" value="C5_MTASE_2"/>
    <property type="match status" value="1"/>
</dbReference>
<dbReference type="PROSITE" id="PS51679">
    <property type="entry name" value="SAM_MT_C5"/>
    <property type="match status" value="1"/>
</dbReference>
<dbReference type="AlphaFoldDB" id="A0A425Y147"/>
<evidence type="ECO:0000256" key="7">
    <source>
        <dbReference type="RuleBase" id="RU000416"/>
    </source>
</evidence>
<keyword evidence="10" id="KW-1185">Reference proteome</keyword>
<evidence type="ECO:0000313" key="10">
    <source>
        <dbReference type="Proteomes" id="UP000285794"/>
    </source>
</evidence>
<accession>A0A425Y147</accession>
<dbReference type="GO" id="GO:0009307">
    <property type="term" value="P:DNA restriction-modification system"/>
    <property type="evidence" value="ECO:0007669"/>
    <property type="project" value="UniProtKB-KW"/>
</dbReference>
<keyword evidence="3 6" id="KW-0949">S-adenosyl-L-methionine</keyword>
<comment type="catalytic activity">
    <reaction evidence="5 8">
        <text>a 2'-deoxycytidine in DNA + S-adenosyl-L-methionine = a 5-methyl-2'-deoxycytidine in DNA + S-adenosyl-L-homocysteine + H(+)</text>
        <dbReference type="Rhea" id="RHEA:13681"/>
        <dbReference type="Rhea" id="RHEA-COMP:11369"/>
        <dbReference type="Rhea" id="RHEA-COMP:11370"/>
        <dbReference type="ChEBI" id="CHEBI:15378"/>
        <dbReference type="ChEBI" id="CHEBI:57856"/>
        <dbReference type="ChEBI" id="CHEBI:59789"/>
        <dbReference type="ChEBI" id="CHEBI:85452"/>
        <dbReference type="ChEBI" id="CHEBI:85454"/>
        <dbReference type="EC" id="2.1.1.37"/>
    </reaction>
</comment>
<organism evidence="9 10">
    <name type="scientific">Ancylomarina euxinus</name>
    <dbReference type="NCBI Taxonomy" id="2283627"/>
    <lineage>
        <taxon>Bacteria</taxon>
        <taxon>Pseudomonadati</taxon>
        <taxon>Bacteroidota</taxon>
        <taxon>Bacteroidia</taxon>
        <taxon>Marinilabiliales</taxon>
        <taxon>Marinifilaceae</taxon>
        <taxon>Ancylomarina</taxon>
    </lineage>
</organism>
<dbReference type="PROSITE" id="PS00094">
    <property type="entry name" value="C5_MTASE_1"/>
    <property type="match status" value="1"/>
</dbReference>
<dbReference type="NCBIfam" id="TIGR00675">
    <property type="entry name" value="dcm"/>
    <property type="match status" value="1"/>
</dbReference>
<evidence type="ECO:0000256" key="2">
    <source>
        <dbReference type="ARBA" id="ARBA00022679"/>
    </source>
</evidence>
<evidence type="ECO:0000256" key="8">
    <source>
        <dbReference type="RuleBase" id="RU000417"/>
    </source>
</evidence>
<proteinExistence type="inferred from homology"/>
<dbReference type="GO" id="GO:0003886">
    <property type="term" value="F:DNA (cytosine-5-)-methyltransferase activity"/>
    <property type="evidence" value="ECO:0007669"/>
    <property type="project" value="UniProtKB-EC"/>
</dbReference>
<protein>
    <recommendedName>
        <fullName evidence="8">Cytosine-specific methyltransferase</fullName>
        <ecNumber evidence="8">2.1.1.37</ecNumber>
    </recommendedName>
</protein>
<comment type="caution">
    <text evidence="9">The sequence shown here is derived from an EMBL/GenBank/DDBJ whole genome shotgun (WGS) entry which is preliminary data.</text>
</comment>
<keyword evidence="1 6" id="KW-0489">Methyltransferase</keyword>
<dbReference type="PANTHER" id="PTHR10629:SF52">
    <property type="entry name" value="DNA (CYTOSINE-5)-METHYLTRANSFERASE 1"/>
    <property type="match status" value="1"/>
</dbReference>
<keyword evidence="2 6" id="KW-0808">Transferase</keyword>
<dbReference type="RefSeq" id="WP_125030711.1">
    <property type="nucleotide sequence ID" value="NZ_JAPXVP010000001.1"/>
</dbReference>